<evidence type="ECO:0000313" key="2">
    <source>
        <dbReference type="Proteomes" id="UP000176682"/>
    </source>
</evidence>
<gene>
    <name evidence="1" type="ORF">A2368_00695</name>
</gene>
<evidence type="ECO:0008006" key="3">
    <source>
        <dbReference type="Google" id="ProtNLM"/>
    </source>
</evidence>
<dbReference type="AlphaFoldDB" id="A0A1F5FHE8"/>
<evidence type="ECO:0000313" key="1">
    <source>
        <dbReference type="EMBL" id="OGD79046.1"/>
    </source>
</evidence>
<comment type="caution">
    <text evidence="1">The sequence shown here is derived from an EMBL/GenBank/DDBJ whole genome shotgun (WGS) entry which is preliminary data.</text>
</comment>
<dbReference type="InterPro" id="IPR025354">
    <property type="entry name" value="DUF4258"/>
</dbReference>
<protein>
    <recommendedName>
        <fullName evidence="3">DUF4258 domain-containing protein</fullName>
    </recommendedName>
</protein>
<dbReference type="Proteomes" id="UP000176682">
    <property type="component" value="Unassembled WGS sequence"/>
</dbReference>
<organism evidence="1 2">
    <name type="scientific">Candidatus Collierbacteria bacterium RIFOXYB1_FULL_49_13</name>
    <dbReference type="NCBI Taxonomy" id="1817728"/>
    <lineage>
        <taxon>Bacteria</taxon>
        <taxon>Candidatus Collieribacteriota</taxon>
    </lineage>
</organism>
<dbReference type="EMBL" id="MFAM01000027">
    <property type="protein sequence ID" value="OGD79046.1"/>
    <property type="molecule type" value="Genomic_DNA"/>
</dbReference>
<name>A0A1F5FHE8_9BACT</name>
<accession>A0A1F5FHE8</accession>
<proteinExistence type="predicted"/>
<dbReference type="Pfam" id="PF14076">
    <property type="entry name" value="DUF4258"/>
    <property type="match status" value="1"/>
</dbReference>
<sequence length="110" mass="13008">MSHIAHTHHLEERSAQRSIHPAEVDQTLKFPDHREHLGGPKYKFFKYLNGRTIVVIANTATKPWVVLTTWSKPGSFQPRKRPGWNTVDRFVWETLKGIVRFLYHLFHRSH</sequence>
<reference evidence="1 2" key="1">
    <citation type="journal article" date="2016" name="Nat. Commun.">
        <title>Thousands of microbial genomes shed light on interconnected biogeochemical processes in an aquifer system.</title>
        <authorList>
            <person name="Anantharaman K."/>
            <person name="Brown C.T."/>
            <person name="Hug L.A."/>
            <person name="Sharon I."/>
            <person name="Castelle C.J."/>
            <person name="Probst A.J."/>
            <person name="Thomas B.C."/>
            <person name="Singh A."/>
            <person name="Wilkins M.J."/>
            <person name="Karaoz U."/>
            <person name="Brodie E.L."/>
            <person name="Williams K.H."/>
            <person name="Hubbard S.S."/>
            <person name="Banfield J.F."/>
        </authorList>
    </citation>
    <scope>NUCLEOTIDE SEQUENCE [LARGE SCALE GENOMIC DNA]</scope>
</reference>